<dbReference type="SUPFAM" id="SSF57850">
    <property type="entry name" value="RING/U-box"/>
    <property type="match status" value="2"/>
</dbReference>
<dbReference type="InterPro" id="IPR032350">
    <property type="entry name" value="Nbr1_FW"/>
</dbReference>
<feature type="compositionally biased region" description="Low complexity" evidence="5">
    <location>
        <begin position="391"/>
        <end position="429"/>
    </location>
</feature>
<dbReference type="Proteomes" id="UP001143981">
    <property type="component" value="Unassembled WGS sequence"/>
</dbReference>
<dbReference type="OrthoDB" id="661148at2759"/>
<feature type="region of interest" description="Disordered" evidence="5">
    <location>
        <begin position="372"/>
        <end position="450"/>
    </location>
</feature>
<keyword evidence="3" id="KW-0862">Zinc</keyword>
<reference evidence="7" key="1">
    <citation type="submission" date="2022-07" db="EMBL/GenBank/DDBJ databases">
        <title>Phylogenomic reconstructions and comparative analyses of Kickxellomycotina fungi.</title>
        <authorList>
            <person name="Reynolds N.K."/>
            <person name="Stajich J.E."/>
            <person name="Barry K."/>
            <person name="Grigoriev I.V."/>
            <person name="Crous P."/>
            <person name="Smith M.E."/>
        </authorList>
    </citation>
    <scope>NUCLEOTIDE SEQUENCE</scope>
    <source>
        <strain evidence="7">BCRC 34381</strain>
    </source>
</reference>
<dbReference type="AlphaFoldDB" id="A0A9W8CVR6"/>
<evidence type="ECO:0000313" key="7">
    <source>
        <dbReference type="EMBL" id="KAJ1730065.1"/>
    </source>
</evidence>
<sequence length="642" mass="66718">MCNECNKSISGIRHKCTRCKNYDLCHGCYGGASRTHPGHGFSAEHVGPADRSTAAVGSASAGTRITHEGVFCDGCNGPVVGMRYKCGNCPDYDLCEKCAPTADHNTDHLFVVMRKRHATPTDKPMLPRVYPQAASAATNVPTCPPCAPASAPLASSSRCCGTAGVAAPPAAREAAPASPSQAAFDGIRPVLSSLLQHIVGGDTVVETKRYDAVFVEDVTIMDGTTVAPGDHFMKIWSVANMGCSEWPQGTKLVHISGEPAMPGNKRSVPVVVGKRYEQIGIAVDMVAPSSPGRYVSQWRLMTPEGHYFGAGLWCTITVEEPRPAQCTAPSAADAAATTAVVAAPLPTSSYVSAGPAEPWLVCEELTSEPATKATDGLGIAPSAKSATPSERSVAASVRSVAPLERSMASPASHAHASSAASSRIFASDSEASVHQPSSSGSADPSVRDSAASMESLSGTFVKIGADLMGEIRRLEQSIKELQLRQDMIDVANRTHSRQFSSVGTAGTDGVDGAHGSHAFDVSATPGRASDEPMKAYPPVASAEAGRADHFTSVDLLASPPAPSSPGARSETPSMREFYSSAARLEQLLGSSRTSGTHSVQSTSLPNRTPSASSPDRTPSSTGTNDGYELVDVFDDHVPTGGI</sequence>
<dbReference type="Gene3D" id="3.30.60.90">
    <property type="match status" value="2"/>
</dbReference>
<feature type="compositionally biased region" description="Basic and acidic residues" evidence="5">
    <location>
        <begin position="633"/>
        <end position="642"/>
    </location>
</feature>
<dbReference type="GO" id="GO:0008270">
    <property type="term" value="F:zinc ion binding"/>
    <property type="evidence" value="ECO:0007669"/>
    <property type="project" value="UniProtKB-KW"/>
</dbReference>
<accession>A0A9W8CVR6</accession>
<dbReference type="CDD" id="cd14947">
    <property type="entry name" value="NBR1_like"/>
    <property type="match status" value="1"/>
</dbReference>
<keyword evidence="2 4" id="KW-0863">Zinc-finger</keyword>
<evidence type="ECO:0000313" key="8">
    <source>
        <dbReference type="Proteomes" id="UP001143981"/>
    </source>
</evidence>
<dbReference type="Pfam" id="PF16158">
    <property type="entry name" value="N_BRCA1_IG"/>
    <property type="match status" value="1"/>
</dbReference>
<feature type="region of interest" description="Disordered" evidence="5">
    <location>
        <begin position="554"/>
        <end position="573"/>
    </location>
</feature>
<name>A0A9W8CVR6_9FUNG</name>
<dbReference type="InterPro" id="IPR043145">
    <property type="entry name" value="Znf_ZZ_sf"/>
</dbReference>
<feature type="compositionally biased region" description="Polar residues" evidence="5">
    <location>
        <begin position="430"/>
        <end position="442"/>
    </location>
</feature>
<comment type="caution">
    <text evidence="7">The sequence shown here is derived from an EMBL/GenBank/DDBJ whole genome shotgun (WGS) entry which is preliminary data.</text>
</comment>
<gene>
    <name evidence="7" type="ORF">LPJ61_003220</name>
</gene>
<dbReference type="Gene3D" id="2.60.40.10">
    <property type="entry name" value="Immunoglobulins"/>
    <property type="match status" value="1"/>
</dbReference>
<organism evidence="7 8">
    <name type="scientific">Coemansia biformis</name>
    <dbReference type="NCBI Taxonomy" id="1286918"/>
    <lineage>
        <taxon>Eukaryota</taxon>
        <taxon>Fungi</taxon>
        <taxon>Fungi incertae sedis</taxon>
        <taxon>Zoopagomycota</taxon>
        <taxon>Kickxellomycotina</taxon>
        <taxon>Kickxellomycetes</taxon>
        <taxon>Kickxellales</taxon>
        <taxon>Kickxellaceae</taxon>
        <taxon>Coemansia</taxon>
    </lineage>
</organism>
<dbReference type="InterPro" id="IPR013783">
    <property type="entry name" value="Ig-like_fold"/>
</dbReference>
<feature type="compositionally biased region" description="Polar residues" evidence="5">
    <location>
        <begin position="590"/>
        <end position="624"/>
    </location>
</feature>
<evidence type="ECO:0000256" key="5">
    <source>
        <dbReference type="SAM" id="MobiDB-lite"/>
    </source>
</evidence>
<dbReference type="PROSITE" id="PS01357">
    <property type="entry name" value="ZF_ZZ_1"/>
    <property type="match status" value="1"/>
</dbReference>
<keyword evidence="1" id="KW-0479">Metal-binding</keyword>
<evidence type="ECO:0000256" key="3">
    <source>
        <dbReference type="ARBA" id="ARBA00022833"/>
    </source>
</evidence>
<dbReference type="Pfam" id="PF00569">
    <property type="entry name" value="ZZ"/>
    <property type="match status" value="2"/>
</dbReference>
<dbReference type="InterPro" id="IPR000433">
    <property type="entry name" value="Znf_ZZ"/>
</dbReference>
<feature type="domain" description="ZZ-type" evidence="6">
    <location>
        <begin position="67"/>
        <end position="118"/>
    </location>
</feature>
<dbReference type="PANTHER" id="PTHR20930:SF0">
    <property type="entry name" value="PROTEIN ILRUN"/>
    <property type="match status" value="1"/>
</dbReference>
<feature type="region of interest" description="Disordered" evidence="5">
    <location>
        <begin position="590"/>
        <end position="642"/>
    </location>
</feature>
<evidence type="ECO:0000259" key="6">
    <source>
        <dbReference type="PROSITE" id="PS50135"/>
    </source>
</evidence>
<evidence type="ECO:0000256" key="4">
    <source>
        <dbReference type="PROSITE-ProRule" id="PRU00228"/>
    </source>
</evidence>
<dbReference type="SMART" id="SM00291">
    <property type="entry name" value="ZnF_ZZ"/>
    <property type="match status" value="2"/>
</dbReference>
<protein>
    <recommendedName>
        <fullName evidence="6">ZZ-type domain-containing protein</fullName>
    </recommendedName>
</protein>
<dbReference type="PROSITE" id="PS50135">
    <property type="entry name" value="ZF_ZZ_2"/>
    <property type="match status" value="1"/>
</dbReference>
<dbReference type="CDD" id="cd02340">
    <property type="entry name" value="ZZ_NBR1_like"/>
    <property type="match status" value="1"/>
</dbReference>
<evidence type="ECO:0000256" key="2">
    <source>
        <dbReference type="ARBA" id="ARBA00022771"/>
    </source>
</evidence>
<evidence type="ECO:0000256" key="1">
    <source>
        <dbReference type="ARBA" id="ARBA00022723"/>
    </source>
</evidence>
<feature type="region of interest" description="Disordered" evidence="5">
    <location>
        <begin position="499"/>
        <end position="535"/>
    </location>
</feature>
<keyword evidence="8" id="KW-1185">Reference proteome</keyword>
<dbReference type="PANTHER" id="PTHR20930">
    <property type="entry name" value="OVARIAN CARCINOMA ANTIGEN CA125-RELATED"/>
    <property type="match status" value="1"/>
</dbReference>
<dbReference type="EMBL" id="JANBOI010000508">
    <property type="protein sequence ID" value="KAJ1730065.1"/>
    <property type="molecule type" value="Genomic_DNA"/>
</dbReference>
<proteinExistence type="predicted"/>